<dbReference type="EMBL" id="CP007711">
    <property type="protein sequence ID" value="AIV03943.1"/>
    <property type="molecule type" value="Genomic_DNA"/>
</dbReference>
<gene>
    <name evidence="2" type="ORF">MGM1_5860</name>
</gene>
<keyword evidence="3" id="KW-1185">Reference proteome</keyword>
<evidence type="ECO:0000313" key="2">
    <source>
        <dbReference type="EMBL" id="AIV03943.1"/>
    </source>
</evidence>
<protein>
    <submittedName>
        <fullName evidence="2">Uncharacterized protein</fullName>
    </submittedName>
</protein>
<dbReference type="KEGG" id="mgj:MGM1_5860"/>
<dbReference type="AlphaFoldDB" id="A0A097STL6"/>
<dbReference type="NCBIfam" id="NF033158">
    <property type="entry name" value="Myrrcad"/>
    <property type="match status" value="1"/>
</dbReference>
<organism evidence="2 3">
    <name type="scientific">Candidatus Malacoplasma girerdii</name>
    <dbReference type="NCBI Taxonomy" id="1318617"/>
    <lineage>
        <taxon>Bacteria</taxon>
        <taxon>Bacillati</taxon>
        <taxon>Mycoplasmatota</taxon>
        <taxon>Mycoplasmoidales</taxon>
        <taxon>Mycoplasmoidaceae</taxon>
        <taxon>Malacoplasma</taxon>
    </lineage>
</organism>
<keyword evidence="1" id="KW-1133">Transmembrane helix</keyword>
<accession>A0A097STL6</accession>
<reference evidence="2 3" key="1">
    <citation type="journal article" date="2014" name="PLoS ONE">
        <title>An emerging Mycoplasma associated with trichomoniasis, vaginal infection and disease.</title>
        <authorList>
            <consortium name="Vaginal Microbiome Consortium"/>
            <person name="Fettweis J.M."/>
            <person name="Serrano M.G."/>
            <person name="Huang B."/>
            <person name="Brooks J.P."/>
            <person name="Glascock A.L."/>
            <person name="Sheth N.U."/>
            <person name="Strauss J.F.III."/>
            <person name="Jefferson K.K."/>
            <person name="Buck G.A."/>
        </authorList>
    </citation>
    <scope>NUCLEOTIDE SEQUENCE [LARGE SCALE GENOMIC DNA]</scope>
    <source>
        <strain evidence="2 3">VCU_M1</strain>
    </source>
</reference>
<proteinExistence type="predicted"/>
<keyword evidence="1" id="KW-0472">Membrane</keyword>
<keyword evidence="1" id="KW-0812">Transmembrane</keyword>
<sequence length="464" mass="52404">MHKIRLLIHIKFAPQHKNSTYIITHNSIFENSRKSSGVMCLFLNNLSRQNINYQHLKIKAVNNAYNINCDSKEFNINIEIDRGVSFTKNSIYSFDPAGVIKNDYTSSSLLCDTLIANGNRNQNQGEVTYSLVDESSQIINPIEHNIGFNEQTGVLTLTRNTNYYLNHIHVKVPVLTTGEAENSLAFNIIINRHSSLNLNDQVVNLFSSRITYGLFGDVTGNTKQTPDLTANIRFEVNTAVPASELKFELWQGENKLSPTNGYEFNPANGVLTLHKDQKLNLSDIWIKGIYIPSPNITIATNRIPIFINPHGLYVWQSNIHFSNITEFVANTSNLKSSNYLVYQDGTNVENEADFNSTNFELWINNENVTNSSEEKYNINFNSTNGSISLKENTNYTIDNIQIKVVNQQVSLTPLETNVFGIYIGEQPAKESNIGLIIGLIFGTITLVGIGNYFGYRYYKNHKSK</sequence>
<evidence type="ECO:0000256" key="1">
    <source>
        <dbReference type="SAM" id="Phobius"/>
    </source>
</evidence>
<name>A0A097STL6_9BACT</name>
<dbReference type="Proteomes" id="UP000030066">
    <property type="component" value="Chromosome"/>
</dbReference>
<evidence type="ECO:0000313" key="3">
    <source>
        <dbReference type="Proteomes" id="UP000030066"/>
    </source>
</evidence>
<feature type="transmembrane region" description="Helical" evidence="1">
    <location>
        <begin position="433"/>
        <end position="455"/>
    </location>
</feature>
<dbReference type="HOGENOM" id="CLU_588868_0_0_14"/>